<sequence>MSLYVRHIWCVHVGPAPDHAPISPSPSPSLFHSFSFSLLAIFFLSVWHGSVCHFLESCHSSSVVENSCVTGSRFCLLCMSLESIACYHVHLDPWCSLVRSTFNTRVGCHSLLLSISFQLFIISSVGVTSHCS</sequence>
<dbReference type="AlphaFoldDB" id="A0A2R6W6B2"/>
<name>A0A2R6W6B2_MARPO</name>
<evidence type="ECO:0000313" key="2">
    <source>
        <dbReference type="Proteomes" id="UP000244005"/>
    </source>
</evidence>
<evidence type="ECO:0000313" key="1">
    <source>
        <dbReference type="EMBL" id="PTQ29372.1"/>
    </source>
</evidence>
<dbReference type="Proteomes" id="UP000244005">
    <property type="component" value="Unassembled WGS sequence"/>
</dbReference>
<accession>A0A2R6W6B2</accession>
<proteinExistence type="predicted"/>
<organism evidence="1 2">
    <name type="scientific">Marchantia polymorpha</name>
    <name type="common">Common liverwort</name>
    <name type="synonym">Marchantia aquatica</name>
    <dbReference type="NCBI Taxonomy" id="3197"/>
    <lineage>
        <taxon>Eukaryota</taxon>
        <taxon>Viridiplantae</taxon>
        <taxon>Streptophyta</taxon>
        <taxon>Embryophyta</taxon>
        <taxon>Marchantiophyta</taxon>
        <taxon>Marchantiopsida</taxon>
        <taxon>Marchantiidae</taxon>
        <taxon>Marchantiales</taxon>
        <taxon>Marchantiaceae</taxon>
        <taxon>Marchantia</taxon>
    </lineage>
</organism>
<dbReference type="EMBL" id="KZ772947">
    <property type="protein sequence ID" value="PTQ29372.1"/>
    <property type="molecule type" value="Genomic_DNA"/>
</dbReference>
<protein>
    <submittedName>
        <fullName evidence="1">Uncharacterized protein</fullName>
    </submittedName>
</protein>
<reference evidence="2" key="1">
    <citation type="journal article" date="2017" name="Cell">
        <title>Insights into land plant evolution garnered from the Marchantia polymorpha genome.</title>
        <authorList>
            <person name="Bowman J.L."/>
            <person name="Kohchi T."/>
            <person name="Yamato K.T."/>
            <person name="Jenkins J."/>
            <person name="Shu S."/>
            <person name="Ishizaki K."/>
            <person name="Yamaoka S."/>
            <person name="Nishihama R."/>
            <person name="Nakamura Y."/>
            <person name="Berger F."/>
            <person name="Adam C."/>
            <person name="Aki S.S."/>
            <person name="Althoff F."/>
            <person name="Araki T."/>
            <person name="Arteaga-Vazquez M.A."/>
            <person name="Balasubrmanian S."/>
            <person name="Barry K."/>
            <person name="Bauer D."/>
            <person name="Boehm C.R."/>
            <person name="Briginshaw L."/>
            <person name="Caballero-Perez J."/>
            <person name="Catarino B."/>
            <person name="Chen F."/>
            <person name="Chiyoda S."/>
            <person name="Chovatia M."/>
            <person name="Davies K.M."/>
            <person name="Delmans M."/>
            <person name="Demura T."/>
            <person name="Dierschke T."/>
            <person name="Dolan L."/>
            <person name="Dorantes-Acosta A.E."/>
            <person name="Eklund D.M."/>
            <person name="Florent S.N."/>
            <person name="Flores-Sandoval E."/>
            <person name="Fujiyama A."/>
            <person name="Fukuzawa H."/>
            <person name="Galik B."/>
            <person name="Grimanelli D."/>
            <person name="Grimwood J."/>
            <person name="Grossniklaus U."/>
            <person name="Hamada T."/>
            <person name="Haseloff J."/>
            <person name="Hetherington A.J."/>
            <person name="Higo A."/>
            <person name="Hirakawa Y."/>
            <person name="Hundley H.N."/>
            <person name="Ikeda Y."/>
            <person name="Inoue K."/>
            <person name="Inoue S.I."/>
            <person name="Ishida S."/>
            <person name="Jia Q."/>
            <person name="Kakita M."/>
            <person name="Kanazawa T."/>
            <person name="Kawai Y."/>
            <person name="Kawashima T."/>
            <person name="Kennedy M."/>
            <person name="Kinose K."/>
            <person name="Kinoshita T."/>
            <person name="Kohara Y."/>
            <person name="Koide E."/>
            <person name="Komatsu K."/>
            <person name="Kopischke S."/>
            <person name="Kubo M."/>
            <person name="Kyozuka J."/>
            <person name="Lagercrantz U."/>
            <person name="Lin S.S."/>
            <person name="Lindquist E."/>
            <person name="Lipzen A.M."/>
            <person name="Lu C.W."/>
            <person name="De Luna E."/>
            <person name="Martienssen R.A."/>
            <person name="Minamino N."/>
            <person name="Mizutani M."/>
            <person name="Mizutani M."/>
            <person name="Mochizuki N."/>
            <person name="Monte I."/>
            <person name="Mosher R."/>
            <person name="Nagasaki H."/>
            <person name="Nakagami H."/>
            <person name="Naramoto S."/>
            <person name="Nishitani K."/>
            <person name="Ohtani M."/>
            <person name="Okamoto T."/>
            <person name="Okumura M."/>
            <person name="Phillips J."/>
            <person name="Pollak B."/>
            <person name="Reinders A."/>
            <person name="Rovekamp M."/>
            <person name="Sano R."/>
            <person name="Sawa S."/>
            <person name="Schmid M.W."/>
            <person name="Shirakawa M."/>
            <person name="Solano R."/>
            <person name="Spunde A."/>
            <person name="Suetsugu N."/>
            <person name="Sugano S."/>
            <person name="Sugiyama A."/>
            <person name="Sun R."/>
            <person name="Suzuki Y."/>
            <person name="Takenaka M."/>
            <person name="Takezawa D."/>
            <person name="Tomogane H."/>
            <person name="Tsuzuki M."/>
            <person name="Ueda T."/>
            <person name="Umeda M."/>
            <person name="Ward J.M."/>
            <person name="Watanabe Y."/>
            <person name="Yazaki K."/>
            <person name="Yokoyama R."/>
            <person name="Yoshitake Y."/>
            <person name="Yotsui I."/>
            <person name="Zachgo S."/>
            <person name="Schmutz J."/>
        </authorList>
    </citation>
    <scope>NUCLEOTIDE SEQUENCE [LARGE SCALE GENOMIC DNA]</scope>
    <source>
        <strain evidence="2">Tak-1</strain>
    </source>
</reference>
<gene>
    <name evidence="1" type="ORF">MARPO_0142s0004</name>
</gene>
<keyword evidence="2" id="KW-1185">Reference proteome</keyword>